<protein>
    <submittedName>
        <fullName evidence="2">Uncharacterized protein</fullName>
    </submittedName>
</protein>
<dbReference type="KEGG" id="aup:AsAng_0004450"/>
<name>A0A915VKM9_9BACT</name>
<dbReference type="EMBL" id="AP026867">
    <property type="protein sequence ID" value="BDS09740.1"/>
    <property type="molecule type" value="Genomic_DNA"/>
</dbReference>
<gene>
    <name evidence="2" type="ORF">AsAng_0004450</name>
</gene>
<accession>A0A915VKM9</accession>
<evidence type="ECO:0000256" key="1">
    <source>
        <dbReference type="SAM" id="SignalP"/>
    </source>
</evidence>
<feature type="chain" id="PRO_5038008043" evidence="1">
    <location>
        <begin position="20"/>
        <end position="350"/>
    </location>
</feature>
<sequence>MKPLYLLLLLLWAAEYACAQKQDTIYRFFKGAVNKEYSITMELKQIGSRLEGNYFYDKYRKNVAVKGELRADGLIVLQEIDPSGNKTSSTFVGTHQMNWKSIEGTWENKTKDRYFTFDLMAIEQPLGQKRRYSFDNIRWFQGLLNYFDLEPELPFTVYQGIEKNNFRWKNDTKESARKDYQKMIPYRLAKRFIMDQVRFKPEGSFDYFDISADQYKLHAMHYKALCTVYKTSSYVGLLLNFEEDTGWDTYNVTFLLIYDYAGHLLDACKVGKRLNLEHRGKQLKEQMTSKFLVDSTIEMHATCQRIEYGNNSIEEEYYKEQQEQRYIYYILQPSGRFIRQEVDLGKKRKR</sequence>
<evidence type="ECO:0000313" key="3">
    <source>
        <dbReference type="Proteomes" id="UP001060919"/>
    </source>
</evidence>
<keyword evidence="1" id="KW-0732">Signal</keyword>
<dbReference type="RefSeq" id="WP_264791105.1">
    <property type="nucleotide sequence ID" value="NZ_AP026867.1"/>
</dbReference>
<dbReference type="Proteomes" id="UP001060919">
    <property type="component" value="Chromosome"/>
</dbReference>
<dbReference type="AlphaFoldDB" id="A0A915VKM9"/>
<proteinExistence type="predicted"/>
<evidence type="ECO:0000313" key="2">
    <source>
        <dbReference type="EMBL" id="BDS09740.1"/>
    </source>
</evidence>
<organism evidence="2 3">
    <name type="scientific">Aureispira anguillae</name>
    <dbReference type="NCBI Taxonomy" id="2864201"/>
    <lineage>
        <taxon>Bacteria</taxon>
        <taxon>Pseudomonadati</taxon>
        <taxon>Bacteroidota</taxon>
        <taxon>Saprospiria</taxon>
        <taxon>Saprospirales</taxon>
        <taxon>Saprospiraceae</taxon>
        <taxon>Aureispira</taxon>
    </lineage>
</organism>
<feature type="signal peptide" evidence="1">
    <location>
        <begin position="1"/>
        <end position="19"/>
    </location>
</feature>
<reference evidence="2" key="1">
    <citation type="submission" date="2022-09" db="EMBL/GenBank/DDBJ databases">
        <title>Aureispira anguillicida sp. nov., isolated from Leptocephalus of Japanese eel Anguilla japonica.</title>
        <authorList>
            <person name="Yuasa K."/>
            <person name="Mekata T."/>
            <person name="Ikunari K."/>
        </authorList>
    </citation>
    <scope>NUCLEOTIDE SEQUENCE</scope>
    <source>
        <strain evidence="2">EL160426</strain>
    </source>
</reference>
<keyword evidence="3" id="KW-1185">Reference proteome</keyword>